<comment type="caution">
    <text evidence="1">The sequence shown here is derived from an EMBL/GenBank/DDBJ whole genome shotgun (WGS) entry which is preliminary data.</text>
</comment>
<evidence type="ECO:0000313" key="2">
    <source>
        <dbReference type="Proteomes" id="UP000886934"/>
    </source>
</evidence>
<sequence length="81" mass="8988">MPIVVLTQSLPNGLIELIVIAIGLEQTRCLTHYFLPRITSDHGKRPIDVDYVALSVGNEDALSCVLKNFSRKAKLFRGYSA</sequence>
<dbReference type="EMBL" id="BPNN01000048">
    <property type="protein sequence ID" value="GJA64383.1"/>
    <property type="molecule type" value="Genomic_DNA"/>
</dbReference>
<dbReference type="AlphaFoldDB" id="A0AA37D019"/>
<protein>
    <submittedName>
        <fullName evidence="1">Uncharacterized protein</fullName>
    </submittedName>
</protein>
<name>A0AA37D019_AERCA</name>
<proteinExistence type="predicted"/>
<reference evidence="1" key="1">
    <citation type="submission" date="2021-07" db="EMBL/GenBank/DDBJ databases">
        <title>Draft genome sequence of carbapenem-resistant Aeromonas spp. in Japan.</title>
        <authorList>
            <person name="Maehana S."/>
            <person name="Suzuki M."/>
            <person name="Kitasato H."/>
        </authorList>
    </citation>
    <scope>NUCLEOTIDE SEQUENCE</scope>
    <source>
        <strain evidence="1">KAM351</strain>
    </source>
</reference>
<evidence type="ECO:0000313" key="1">
    <source>
        <dbReference type="EMBL" id="GJA64383.1"/>
    </source>
</evidence>
<accession>A0AA37D019</accession>
<dbReference type="Proteomes" id="UP000886934">
    <property type="component" value="Unassembled WGS sequence"/>
</dbReference>
<organism evidence="1 2">
    <name type="scientific">Aeromonas caviae</name>
    <name type="common">Aeromonas punctata</name>
    <dbReference type="NCBI Taxonomy" id="648"/>
    <lineage>
        <taxon>Bacteria</taxon>
        <taxon>Pseudomonadati</taxon>
        <taxon>Pseudomonadota</taxon>
        <taxon>Gammaproteobacteria</taxon>
        <taxon>Aeromonadales</taxon>
        <taxon>Aeromonadaceae</taxon>
        <taxon>Aeromonas</taxon>
    </lineage>
</organism>
<gene>
    <name evidence="1" type="ORF">KAM351_29940</name>
</gene>